<accession>A0A542SNZ9</accession>
<feature type="transmembrane region" description="Helical" evidence="7">
    <location>
        <begin position="149"/>
        <end position="172"/>
    </location>
</feature>
<evidence type="ECO:0000256" key="6">
    <source>
        <dbReference type="SAM" id="MobiDB-lite"/>
    </source>
</evidence>
<name>A0A542SNZ9_9MICO</name>
<evidence type="ECO:0000313" key="10">
    <source>
        <dbReference type="Proteomes" id="UP000316181"/>
    </source>
</evidence>
<sequence>MEIGFAAAFAGGLLTIVSPCSVMLLPAFFAYAFMGVGQLLSRTGVFYLGLLATLVPMGVLAGSFGAAVQSHRGAVMAVLAALVMVLGAAQVGGITIPGVDTGHAVRGTSIAAVFFLGTIYGLAGVCAGPILGAILAISAAGANALYGGLVLAIFAAGMIVPLLIMAVAWTRVEKVRWLARPRMIRIGGWQNSVTQVVAGLLTIAVGALLLMTDGTAALPSIVGASAQARMESGILSGLAGVPDAVIVAGAAVAASGVLAAIWYMRRRHLSKGVGEVGAVGLQLRHQGLGPQRRPPAAGPDSGD</sequence>
<dbReference type="PANTHER" id="PTHR31272:SF4">
    <property type="entry name" value="CYTOCHROME C-TYPE BIOGENESIS PROTEIN HI_1454-RELATED"/>
    <property type="match status" value="1"/>
</dbReference>
<feature type="domain" description="Cytochrome C biogenesis protein transmembrane" evidence="8">
    <location>
        <begin position="7"/>
        <end position="209"/>
    </location>
</feature>
<evidence type="ECO:0000256" key="2">
    <source>
        <dbReference type="ARBA" id="ARBA00006143"/>
    </source>
</evidence>
<feature type="region of interest" description="Disordered" evidence="6">
    <location>
        <begin position="284"/>
        <end position="303"/>
    </location>
</feature>
<evidence type="ECO:0000256" key="5">
    <source>
        <dbReference type="ARBA" id="ARBA00023136"/>
    </source>
</evidence>
<evidence type="ECO:0000256" key="3">
    <source>
        <dbReference type="ARBA" id="ARBA00022692"/>
    </source>
</evidence>
<keyword evidence="5 7" id="KW-0472">Membrane</keyword>
<dbReference type="InterPro" id="IPR051790">
    <property type="entry name" value="Cytochrome_c-biogenesis_DsbD"/>
</dbReference>
<reference evidence="9 10" key="1">
    <citation type="submission" date="2019-06" db="EMBL/GenBank/DDBJ databases">
        <title>Sequencing the genomes of 1000 actinobacteria strains.</title>
        <authorList>
            <person name="Klenk H.-P."/>
        </authorList>
    </citation>
    <scope>NUCLEOTIDE SEQUENCE [LARGE SCALE GENOMIC DNA]</scope>
    <source>
        <strain evidence="9 10">DSM 10596</strain>
    </source>
</reference>
<dbReference type="PANTHER" id="PTHR31272">
    <property type="entry name" value="CYTOCHROME C-TYPE BIOGENESIS PROTEIN HI_1454-RELATED"/>
    <property type="match status" value="1"/>
</dbReference>
<comment type="subcellular location">
    <subcellularLocation>
        <location evidence="1">Membrane</location>
        <topology evidence="1">Multi-pass membrane protein</topology>
    </subcellularLocation>
</comment>
<feature type="transmembrane region" description="Helical" evidence="7">
    <location>
        <begin position="45"/>
        <end position="68"/>
    </location>
</feature>
<proteinExistence type="inferred from homology"/>
<keyword evidence="10" id="KW-1185">Reference proteome</keyword>
<feature type="transmembrane region" description="Helical" evidence="7">
    <location>
        <begin position="74"/>
        <end position="99"/>
    </location>
</feature>
<evidence type="ECO:0000259" key="8">
    <source>
        <dbReference type="Pfam" id="PF02683"/>
    </source>
</evidence>
<dbReference type="GO" id="GO:0016020">
    <property type="term" value="C:membrane"/>
    <property type="evidence" value="ECO:0007669"/>
    <property type="project" value="UniProtKB-SubCell"/>
</dbReference>
<evidence type="ECO:0000256" key="7">
    <source>
        <dbReference type="SAM" id="Phobius"/>
    </source>
</evidence>
<dbReference type="Proteomes" id="UP000316181">
    <property type="component" value="Unassembled WGS sequence"/>
</dbReference>
<protein>
    <submittedName>
        <fullName evidence="9">Cytochrome c biogenesis protein CcdA</fullName>
    </submittedName>
</protein>
<evidence type="ECO:0000256" key="1">
    <source>
        <dbReference type="ARBA" id="ARBA00004141"/>
    </source>
</evidence>
<dbReference type="OrthoDB" id="4332145at2"/>
<evidence type="ECO:0000313" key="9">
    <source>
        <dbReference type="EMBL" id="TQK76285.1"/>
    </source>
</evidence>
<feature type="transmembrane region" description="Helical" evidence="7">
    <location>
        <begin position="244"/>
        <end position="264"/>
    </location>
</feature>
<dbReference type="AlphaFoldDB" id="A0A542SNZ9"/>
<feature type="transmembrane region" description="Helical" evidence="7">
    <location>
        <begin position="193"/>
        <end position="211"/>
    </location>
</feature>
<feature type="transmembrane region" description="Helical" evidence="7">
    <location>
        <begin position="111"/>
        <end position="137"/>
    </location>
</feature>
<feature type="transmembrane region" description="Helical" evidence="7">
    <location>
        <begin position="6"/>
        <end position="33"/>
    </location>
</feature>
<evidence type="ECO:0000256" key="4">
    <source>
        <dbReference type="ARBA" id="ARBA00022989"/>
    </source>
</evidence>
<dbReference type="RefSeq" id="WP_142111589.1">
    <property type="nucleotide sequence ID" value="NZ_BAAATB010000002.1"/>
</dbReference>
<dbReference type="InterPro" id="IPR003834">
    <property type="entry name" value="Cyt_c_assmbl_TM_dom"/>
</dbReference>
<keyword evidence="3 7" id="KW-0812">Transmembrane</keyword>
<comment type="similarity">
    <text evidence="2">Belongs to the DsbD family.</text>
</comment>
<dbReference type="EMBL" id="VFNV01000001">
    <property type="protein sequence ID" value="TQK76285.1"/>
    <property type="molecule type" value="Genomic_DNA"/>
</dbReference>
<dbReference type="Pfam" id="PF02683">
    <property type="entry name" value="DsbD_TM"/>
    <property type="match status" value="1"/>
</dbReference>
<keyword evidence="4 7" id="KW-1133">Transmembrane helix</keyword>
<organism evidence="9 10">
    <name type="scientific">Rarobacter incanus</name>
    <dbReference type="NCBI Taxonomy" id="153494"/>
    <lineage>
        <taxon>Bacteria</taxon>
        <taxon>Bacillati</taxon>
        <taxon>Actinomycetota</taxon>
        <taxon>Actinomycetes</taxon>
        <taxon>Micrococcales</taxon>
        <taxon>Rarobacteraceae</taxon>
        <taxon>Rarobacter</taxon>
    </lineage>
</organism>
<dbReference type="GO" id="GO:0017004">
    <property type="term" value="P:cytochrome complex assembly"/>
    <property type="evidence" value="ECO:0007669"/>
    <property type="project" value="InterPro"/>
</dbReference>
<gene>
    <name evidence="9" type="ORF">FB389_0946</name>
</gene>
<comment type="caution">
    <text evidence="9">The sequence shown here is derived from an EMBL/GenBank/DDBJ whole genome shotgun (WGS) entry which is preliminary data.</text>
</comment>